<evidence type="ECO:0000313" key="3">
    <source>
        <dbReference type="Proteomes" id="UP000178797"/>
    </source>
</evidence>
<gene>
    <name evidence="2" type="ORF">A2W05_09325</name>
</gene>
<accession>A0A1F7S1Y5</accession>
<feature type="domain" description="DUF3108" evidence="1">
    <location>
        <begin position="133"/>
        <end position="192"/>
    </location>
</feature>
<dbReference type="Proteomes" id="UP000178797">
    <property type="component" value="Unassembled WGS sequence"/>
</dbReference>
<reference evidence="2 3" key="1">
    <citation type="journal article" date="2016" name="Nat. Commun.">
        <title>Thousands of microbial genomes shed light on interconnected biogeochemical processes in an aquifer system.</title>
        <authorList>
            <person name="Anantharaman K."/>
            <person name="Brown C.T."/>
            <person name="Hug L.A."/>
            <person name="Sharon I."/>
            <person name="Castelle C.J."/>
            <person name="Probst A.J."/>
            <person name="Thomas B.C."/>
            <person name="Singh A."/>
            <person name="Wilkins M.J."/>
            <person name="Karaoz U."/>
            <person name="Brodie E.L."/>
            <person name="Williams K.H."/>
            <person name="Hubbard S.S."/>
            <person name="Banfield J.F."/>
        </authorList>
    </citation>
    <scope>NUCLEOTIDE SEQUENCE [LARGE SCALE GENOMIC DNA]</scope>
</reference>
<protein>
    <recommendedName>
        <fullName evidence="1">DUF3108 domain-containing protein</fullName>
    </recommendedName>
</protein>
<dbReference type="Pfam" id="PF21347">
    <property type="entry name" value="DUF3108_like"/>
    <property type="match status" value="1"/>
</dbReference>
<dbReference type="AlphaFoldDB" id="A0A1F7S1Y5"/>
<sequence length="206" mass="23847">MNKKAYKILVIFFFIFLFVSLFTPERVFCKQKKLFPLKVGHEFVFNVIDNAENSWEYKINVVGTAVKSLGAKKRLYFKIKSLGYQSPDDVQKGIFVRSTVNAVYIYEGNGKEMLVFKNAPVGTTWTYQDSDGRTMERTIEAKETVIVPAGTFEGCLKFLQKCISCEPPVEFTRQWIKPGFGMVKEIDYHKGENPPRIKELKSWKRK</sequence>
<organism evidence="2 3">
    <name type="scientific">Candidatus Schekmanbacteria bacterium RBG_16_38_10</name>
    <dbReference type="NCBI Taxonomy" id="1817879"/>
    <lineage>
        <taxon>Bacteria</taxon>
        <taxon>Candidatus Schekmaniibacteriota</taxon>
    </lineage>
</organism>
<proteinExistence type="predicted"/>
<dbReference type="EMBL" id="MGDE01000008">
    <property type="protein sequence ID" value="OGL47816.1"/>
    <property type="molecule type" value="Genomic_DNA"/>
</dbReference>
<name>A0A1F7S1Y5_9BACT</name>
<dbReference type="Gene3D" id="2.40.360.20">
    <property type="match status" value="1"/>
</dbReference>
<dbReference type="InterPro" id="IPR049279">
    <property type="entry name" value="DUF3108-like"/>
</dbReference>
<comment type="caution">
    <text evidence="2">The sequence shown here is derived from an EMBL/GenBank/DDBJ whole genome shotgun (WGS) entry which is preliminary data.</text>
</comment>
<evidence type="ECO:0000313" key="2">
    <source>
        <dbReference type="EMBL" id="OGL47816.1"/>
    </source>
</evidence>
<evidence type="ECO:0000259" key="1">
    <source>
        <dbReference type="Pfam" id="PF21347"/>
    </source>
</evidence>